<name>A0A1M4VAK8_9BACL</name>
<keyword evidence="4" id="KW-0378">Hydrolase</keyword>
<evidence type="ECO:0000256" key="3">
    <source>
        <dbReference type="ARBA" id="ARBA00011901"/>
    </source>
</evidence>
<protein>
    <recommendedName>
        <fullName evidence="3">N-acetylmuramoyl-L-alanine amidase</fullName>
        <ecNumber evidence="3">3.5.1.28</ecNumber>
    </recommendedName>
</protein>
<dbReference type="GO" id="GO:0008745">
    <property type="term" value="F:N-acetylmuramoyl-L-alanine amidase activity"/>
    <property type="evidence" value="ECO:0007669"/>
    <property type="project" value="UniProtKB-EC"/>
</dbReference>
<evidence type="ECO:0000256" key="2">
    <source>
        <dbReference type="ARBA" id="ARBA00007553"/>
    </source>
</evidence>
<dbReference type="Proteomes" id="UP000184476">
    <property type="component" value="Unassembled WGS sequence"/>
</dbReference>
<evidence type="ECO:0000256" key="1">
    <source>
        <dbReference type="ARBA" id="ARBA00001561"/>
    </source>
</evidence>
<dbReference type="STRING" id="112248.SAMN05444392_102265"/>
<evidence type="ECO:0000256" key="5">
    <source>
        <dbReference type="ARBA" id="ARBA00022969"/>
    </source>
</evidence>
<dbReference type="InterPro" id="IPR036505">
    <property type="entry name" value="Amidase/PGRP_sf"/>
</dbReference>
<comment type="catalytic activity">
    <reaction evidence="1">
        <text>Hydrolyzes the link between N-acetylmuramoyl residues and L-amino acid residues in certain cell-wall glycopeptides.</text>
        <dbReference type="EC" id="3.5.1.28"/>
    </reaction>
</comment>
<dbReference type="PANTHER" id="PTHR30417:SF11">
    <property type="entry name" value="N-ACETYLMURAMOYL-L-ALANINE AMIDASE XLYA"/>
    <property type="match status" value="1"/>
</dbReference>
<evidence type="ECO:0000313" key="10">
    <source>
        <dbReference type="Proteomes" id="UP000184476"/>
    </source>
</evidence>
<evidence type="ECO:0000313" key="9">
    <source>
        <dbReference type="EMBL" id="SHE65989.1"/>
    </source>
</evidence>
<dbReference type="AlphaFoldDB" id="A0A1M4VAK8"/>
<dbReference type="InterPro" id="IPR036365">
    <property type="entry name" value="PGBD-like_sf"/>
</dbReference>
<evidence type="ECO:0000256" key="7">
    <source>
        <dbReference type="ARBA" id="ARBA00023316"/>
    </source>
</evidence>
<dbReference type="GO" id="GO:0071555">
    <property type="term" value="P:cell wall organization"/>
    <property type="evidence" value="ECO:0007669"/>
    <property type="project" value="UniProtKB-KW"/>
</dbReference>
<dbReference type="Gene3D" id="1.10.101.10">
    <property type="entry name" value="PGBD-like superfamily/PGBD"/>
    <property type="match status" value="1"/>
</dbReference>
<evidence type="ECO:0000256" key="4">
    <source>
        <dbReference type="ARBA" id="ARBA00022801"/>
    </source>
</evidence>
<dbReference type="RefSeq" id="WP_073153640.1">
    <property type="nucleotide sequence ID" value="NZ_FQVL01000002.1"/>
</dbReference>
<accession>A0A1M4VAK8</accession>
<evidence type="ECO:0000259" key="8">
    <source>
        <dbReference type="SMART" id="SM00644"/>
    </source>
</evidence>
<feature type="domain" description="N-acetylmuramoyl-L-alanine amidase" evidence="8">
    <location>
        <begin position="12"/>
        <end position="153"/>
    </location>
</feature>
<organism evidence="9 10">
    <name type="scientific">Seinonella peptonophila</name>
    <dbReference type="NCBI Taxonomy" id="112248"/>
    <lineage>
        <taxon>Bacteria</taxon>
        <taxon>Bacillati</taxon>
        <taxon>Bacillota</taxon>
        <taxon>Bacilli</taxon>
        <taxon>Bacillales</taxon>
        <taxon>Thermoactinomycetaceae</taxon>
        <taxon>Seinonella</taxon>
    </lineage>
</organism>
<proteinExistence type="inferred from homology"/>
<dbReference type="PANTHER" id="PTHR30417">
    <property type="entry name" value="N-ACETYLMURAMOYL-L-ALANINE AMIDASE AMID"/>
    <property type="match status" value="1"/>
</dbReference>
<dbReference type="CDD" id="cd06583">
    <property type="entry name" value="PGRP"/>
    <property type="match status" value="1"/>
</dbReference>
<dbReference type="GO" id="GO:0009254">
    <property type="term" value="P:peptidoglycan turnover"/>
    <property type="evidence" value="ECO:0007669"/>
    <property type="project" value="TreeGrafter"/>
</dbReference>
<dbReference type="GO" id="GO:0009253">
    <property type="term" value="P:peptidoglycan catabolic process"/>
    <property type="evidence" value="ECO:0007669"/>
    <property type="project" value="InterPro"/>
</dbReference>
<keyword evidence="5" id="KW-0749">Sporulation</keyword>
<dbReference type="Pfam" id="PF01510">
    <property type="entry name" value="Amidase_2"/>
    <property type="match status" value="1"/>
</dbReference>
<reference evidence="9 10" key="1">
    <citation type="submission" date="2016-11" db="EMBL/GenBank/DDBJ databases">
        <authorList>
            <person name="Jaros S."/>
            <person name="Januszkiewicz K."/>
            <person name="Wedrychowicz H."/>
        </authorList>
    </citation>
    <scope>NUCLEOTIDE SEQUENCE [LARGE SCALE GENOMIC DNA]</scope>
    <source>
        <strain evidence="9 10">DSM 44666</strain>
    </source>
</reference>
<keyword evidence="6" id="KW-0178">Competence</keyword>
<dbReference type="InterPro" id="IPR002502">
    <property type="entry name" value="Amidase_domain"/>
</dbReference>
<keyword evidence="7" id="KW-0961">Cell wall biogenesis/degradation</keyword>
<gene>
    <name evidence="9" type="ORF">SAMN05444392_102265</name>
</gene>
<evidence type="ECO:0000256" key="6">
    <source>
        <dbReference type="ARBA" id="ARBA00023287"/>
    </source>
</evidence>
<dbReference type="InterPro" id="IPR051206">
    <property type="entry name" value="NAMLAA_amidase_2"/>
</dbReference>
<dbReference type="SUPFAM" id="SSF55846">
    <property type="entry name" value="N-acetylmuramoyl-L-alanine amidase-like"/>
    <property type="match status" value="1"/>
</dbReference>
<dbReference type="SUPFAM" id="SSF47090">
    <property type="entry name" value="PGBD-like"/>
    <property type="match status" value="1"/>
</dbReference>
<keyword evidence="10" id="KW-1185">Reference proteome</keyword>
<dbReference type="EMBL" id="FQVL01000002">
    <property type="protein sequence ID" value="SHE65989.1"/>
    <property type="molecule type" value="Genomic_DNA"/>
</dbReference>
<comment type="similarity">
    <text evidence="2">Belongs to the N-acetylmuramoyl-L-alanine amidase 2 family.</text>
</comment>
<dbReference type="InterPro" id="IPR036366">
    <property type="entry name" value="PGBDSf"/>
</dbReference>
<dbReference type="GO" id="GO:0030420">
    <property type="term" value="P:establishment of competence for transformation"/>
    <property type="evidence" value="ECO:0007669"/>
    <property type="project" value="UniProtKB-KW"/>
</dbReference>
<dbReference type="OrthoDB" id="9794294at2"/>
<sequence length="249" mass="27898">MNIIQKLIPLKYKRIRPGTKRTPLFVTIHETDNQGKGATAAAHANLLYNGNNERVASWHYTVDEDSIYQSIPDNEIAWACGDGSNGTGNRQSISVEICVNQDGAFTKAKENAAELVRYLMNKHNIPISRVVQHNHWSGKDCPRNIRKEGWGKFISLVNGTSEPQNYDDNIEYHRLLKVTDPMMRGKDVERVQKRLQSKSIDGIYGPATKSDVVSWQRVHDEQGNVVKSGKGLVVDGIVGEKTWKALFGA</sequence>
<dbReference type="GO" id="GO:0030435">
    <property type="term" value="P:sporulation resulting in formation of a cellular spore"/>
    <property type="evidence" value="ECO:0007669"/>
    <property type="project" value="UniProtKB-KW"/>
</dbReference>
<dbReference type="SMART" id="SM00644">
    <property type="entry name" value="Ami_2"/>
    <property type="match status" value="1"/>
</dbReference>
<dbReference type="EC" id="3.5.1.28" evidence="3"/>
<dbReference type="Gene3D" id="3.40.80.10">
    <property type="entry name" value="Peptidoglycan recognition protein-like"/>
    <property type="match status" value="1"/>
</dbReference>